<reference evidence="5" key="1">
    <citation type="journal article" date="2019" name="Int. J. Syst. Evol. Microbiol.">
        <title>The Global Catalogue of Microorganisms (GCM) 10K type strain sequencing project: providing services to taxonomists for standard genome sequencing and annotation.</title>
        <authorList>
            <consortium name="The Broad Institute Genomics Platform"/>
            <consortium name="The Broad Institute Genome Sequencing Center for Infectious Disease"/>
            <person name="Wu L."/>
            <person name="Ma J."/>
        </authorList>
    </citation>
    <scope>NUCLEOTIDE SEQUENCE [LARGE SCALE GENOMIC DNA]</scope>
    <source>
        <strain evidence="5">JCM 6921</strain>
    </source>
</reference>
<dbReference type="PROSITE" id="PS51903">
    <property type="entry name" value="CLP_R"/>
    <property type="match status" value="1"/>
</dbReference>
<dbReference type="RefSeq" id="WP_344633058.1">
    <property type="nucleotide sequence ID" value="NZ_BAAATJ010000027.1"/>
</dbReference>
<keyword evidence="5" id="KW-1185">Reference proteome</keyword>
<keyword evidence="1" id="KW-0677">Repeat</keyword>
<organism evidence="4 5">
    <name type="scientific">Streptomyces glaucosporus</name>
    <dbReference type="NCBI Taxonomy" id="284044"/>
    <lineage>
        <taxon>Bacteria</taxon>
        <taxon>Bacillati</taxon>
        <taxon>Actinomycetota</taxon>
        <taxon>Actinomycetes</taxon>
        <taxon>Kitasatosporales</taxon>
        <taxon>Streptomycetaceae</taxon>
        <taxon>Streptomyces</taxon>
    </lineage>
</organism>
<evidence type="ECO:0000256" key="1">
    <source>
        <dbReference type="PROSITE-ProRule" id="PRU01251"/>
    </source>
</evidence>
<feature type="domain" description="Clp R" evidence="3">
    <location>
        <begin position="2"/>
        <end position="205"/>
    </location>
</feature>
<dbReference type="Proteomes" id="UP001500058">
    <property type="component" value="Unassembled WGS sequence"/>
</dbReference>
<dbReference type="InterPro" id="IPR036628">
    <property type="entry name" value="Clp_N_dom_sf"/>
</dbReference>
<proteinExistence type="predicted"/>
<dbReference type="PANTHER" id="PTHR47016:SF5">
    <property type="entry name" value="CLP DOMAIN SUPERFAMILY PROTEIN"/>
    <property type="match status" value="1"/>
</dbReference>
<dbReference type="SUPFAM" id="SSF81923">
    <property type="entry name" value="Double Clp-N motif"/>
    <property type="match status" value="2"/>
</dbReference>
<comment type="caution">
    <text evidence="4">The sequence shown here is derived from an EMBL/GenBank/DDBJ whole genome shotgun (WGS) entry which is preliminary data.</text>
</comment>
<keyword evidence="4" id="KW-0645">Protease</keyword>
<evidence type="ECO:0000313" key="5">
    <source>
        <dbReference type="Proteomes" id="UP001500058"/>
    </source>
</evidence>
<dbReference type="InterPro" id="IPR004176">
    <property type="entry name" value="Clp_R_N"/>
</dbReference>
<sequence length="206" mass="22795">MFERFTRQARTTVVGAQVEARRLGHDWIGTEHLLIAVLRRPDEPGAATLARLGVDAEAARAAVERLTDRSGDGIGEEDAEALRALGIDLEEVRRRAEKAFGPGALDRTPEPPRERRGLRSVLPFRRGGRDRRRDQGHIPFTPRAKKALELSLREALALKDGHVGCEHVVLGLLRSDDRVTGDLFARLGLEPEAVRSQVIADLRRAA</sequence>
<dbReference type="InterPro" id="IPR044217">
    <property type="entry name" value="CLPT1/2"/>
</dbReference>
<evidence type="ECO:0000256" key="2">
    <source>
        <dbReference type="SAM" id="MobiDB-lite"/>
    </source>
</evidence>
<dbReference type="GO" id="GO:0008233">
    <property type="term" value="F:peptidase activity"/>
    <property type="evidence" value="ECO:0007669"/>
    <property type="project" value="UniProtKB-KW"/>
</dbReference>
<evidence type="ECO:0000259" key="3">
    <source>
        <dbReference type="PROSITE" id="PS51903"/>
    </source>
</evidence>
<dbReference type="EMBL" id="BAAATJ010000027">
    <property type="protein sequence ID" value="GAA2412039.1"/>
    <property type="molecule type" value="Genomic_DNA"/>
</dbReference>
<accession>A0ABP5VWJ8</accession>
<dbReference type="GO" id="GO:0006508">
    <property type="term" value="P:proteolysis"/>
    <property type="evidence" value="ECO:0007669"/>
    <property type="project" value="UniProtKB-KW"/>
</dbReference>
<dbReference type="Gene3D" id="1.10.1780.10">
    <property type="entry name" value="Clp, N-terminal domain"/>
    <property type="match status" value="2"/>
</dbReference>
<gene>
    <name evidence="4" type="ORF">GCM10010420_46490</name>
</gene>
<feature type="region of interest" description="Disordered" evidence="2">
    <location>
        <begin position="100"/>
        <end position="138"/>
    </location>
</feature>
<keyword evidence="4" id="KW-0378">Hydrolase</keyword>
<name>A0ABP5VWJ8_9ACTN</name>
<dbReference type="PANTHER" id="PTHR47016">
    <property type="entry name" value="ATP-DEPENDENT CLP PROTEASE ATP-BINDING SUBUNIT CLPT1, CHLOROPLASTIC"/>
    <property type="match status" value="1"/>
</dbReference>
<protein>
    <submittedName>
        <fullName evidence="4">Clp protease N-terminal domain-containing protein</fullName>
    </submittedName>
</protein>
<evidence type="ECO:0000313" key="4">
    <source>
        <dbReference type="EMBL" id="GAA2412039.1"/>
    </source>
</evidence>
<dbReference type="Pfam" id="PF02861">
    <property type="entry name" value="Clp_N"/>
    <property type="match status" value="2"/>
</dbReference>
<feature type="compositionally biased region" description="Basic and acidic residues" evidence="2">
    <location>
        <begin position="107"/>
        <end position="117"/>
    </location>
</feature>